<dbReference type="PANTHER" id="PTHR12147">
    <property type="entry name" value="METALLOPEPTIDASE M28 FAMILY MEMBER"/>
    <property type="match status" value="1"/>
</dbReference>
<feature type="signal peptide" evidence="2">
    <location>
        <begin position="1"/>
        <end position="23"/>
    </location>
</feature>
<reference evidence="5 6" key="1">
    <citation type="journal article" date="2005" name="Int. J. Syst. Evol. Microbiol.">
        <title>Bacillus cibi sp. nov., isolated from jeotgal, a traditional Korean fermented seafood.</title>
        <authorList>
            <person name="Yoon J.H."/>
            <person name="Lee C.H."/>
            <person name="Oh T.K."/>
        </authorList>
    </citation>
    <scope>NUCLEOTIDE SEQUENCE [LARGE SCALE GENOMIC DNA]</scope>
    <source>
        <strain evidence="5 6">DSM 16189</strain>
    </source>
</reference>
<dbReference type="SUPFAM" id="SSF52025">
    <property type="entry name" value="PA domain"/>
    <property type="match status" value="1"/>
</dbReference>
<sequence>MKKPILSLTLAATLAIGAVSVQAAVKQEPAAKAAQHFHDPFEKKILKAISAENIYENIDYLSKVPRVAGTESEAKAVQFIKEEFESYGYKADVQPFTFYGYTPPSSISLSVDGYEGEWKPQAFTYSVSGNVSGELVLAGLGKKDELSSLDLSGKIALIERGEISFAEKVLNAAEKGAAGVIIYNNAEGALSGTLGEHNDKFVPSAALSKAEGEALLSQIGKTVSLSIVGAETGEKTSHNVIAVKKTTGKKSAANDIIVLGAHHDSVAGAPGANDDASGTAMTLELARVLKNVPADTEIRFVTFGAEEVGLLGSEHYVSTLSDDEISRTVANFNLDMVGSRDAGDLVMLTLDGKPNLVTDLAQKSSEKLNGEPTPYGQGGRSDHVPFAEARIPAALFIHSPSEPWYHTPEDSIDKISKEKLQDTAEIVGTAIYDRARMDQIGPKPKKAPKFKAPDELKTEENIK</sequence>
<dbReference type="GO" id="GO:0004177">
    <property type="term" value="F:aminopeptidase activity"/>
    <property type="evidence" value="ECO:0007669"/>
    <property type="project" value="UniProtKB-KW"/>
</dbReference>
<evidence type="ECO:0000256" key="1">
    <source>
        <dbReference type="SAM" id="MobiDB-lite"/>
    </source>
</evidence>
<dbReference type="InterPro" id="IPR007484">
    <property type="entry name" value="Peptidase_M28"/>
</dbReference>
<feature type="domain" description="Peptidase M28" evidence="4">
    <location>
        <begin position="245"/>
        <end position="428"/>
    </location>
</feature>
<dbReference type="CDD" id="cd02133">
    <property type="entry name" value="PA_C5a_like"/>
    <property type="match status" value="1"/>
</dbReference>
<dbReference type="InterPro" id="IPR045175">
    <property type="entry name" value="M28_fam"/>
</dbReference>
<keyword evidence="6" id="KW-1185">Reference proteome</keyword>
<feature type="chain" id="PRO_5001776189" evidence="2">
    <location>
        <begin position="24"/>
        <end position="463"/>
    </location>
</feature>
<proteinExistence type="predicted"/>
<dbReference type="Gene3D" id="3.40.630.10">
    <property type="entry name" value="Zn peptidases"/>
    <property type="match status" value="1"/>
</dbReference>
<dbReference type="Pfam" id="PF04389">
    <property type="entry name" value="Peptidase_M28"/>
    <property type="match status" value="1"/>
</dbReference>
<comment type="caution">
    <text evidence="5">The sequence shown here is derived from an EMBL/GenBank/DDBJ whole genome shotgun (WGS) entry which is preliminary data.</text>
</comment>
<evidence type="ECO:0000313" key="5">
    <source>
        <dbReference type="EMBL" id="KEZ53545.1"/>
    </source>
</evidence>
<keyword evidence="5" id="KW-0031">Aminopeptidase</keyword>
<name>A0A084H1T3_METID</name>
<evidence type="ECO:0000259" key="4">
    <source>
        <dbReference type="Pfam" id="PF04389"/>
    </source>
</evidence>
<dbReference type="GO" id="GO:0006508">
    <property type="term" value="P:proteolysis"/>
    <property type="evidence" value="ECO:0007669"/>
    <property type="project" value="InterPro"/>
</dbReference>
<keyword evidence="5" id="KW-0378">Hydrolase</keyword>
<gene>
    <name evidence="5" type="ORF">GS18_0200705</name>
</gene>
<feature type="domain" description="PA" evidence="3">
    <location>
        <begin position="131"/>
        <end position="215"/>
    </location>
</feature>
<keyword evidence="2" id="KW-0732">Signal</keyword>
<accession>A0A084H1T3</accession>
<organism evidence="5 6">
    <name type="scientific">Metabacillus indicus</name>
    <name type="common">Bacillus indicus</name>
    <dbReference type="NCBI Taxonomy" id="246786"/>
    <lineage>
        <taxon>Bacteria</taxon>
        <taxon>Bacillati</taxon>
        <taxon>Bacillota</taxon>
        <taxon>Bacilli</taxon>
        <taxon>Bacillales</taxon>
        <taxon>Bacillaceae</taxon>
        <taxon>Metabacillus</taxon>
    </lineage>
</organism>
<dbReference type="PANTHER" id="PTHR12147:SF26">
    <property type="entry name" value="PEPTIDASE M28 DOMAIN-CONTAINING PROTEIN"/>
    <property type="match status" value="1"/>
</dbReference>
<feature type="compositionally biased region" description="Basic and acidic residues" evidence="1">
    <location>
        <begin position="451"/>
        <end position="463"/>
    </location>
</feature>
<dbReference type="Proteomes" id="UP000028549">
    <property type="component" value="Unassembled WGS sequence"/>
</dbReference>
<feature type="region of interest" description="Disordered" evidence="1">
    <location>
        <begin position="437"/>
        <end position="463"/>
    </location>
</feature>
<evidence type="ECO:0000256" key="2">
    <source>
        <dbReference type="SAM" id="SignalP"/>
    </source>
</evidence>
<dbReference type="EMBL" id="JNVC02000001">
    <property type="protein sequence ID" value="KEZ53545.1"/>
    <property type="molecule type" value="Genomic_DNA"/>
</dbReference>
<dbReference type="InterPro" id="IPR003137">
    <property type="entry name" value="PA_domain"/>
</dbReference>
<protein>
    <submittedName>
        <fullName evidence="5">Aminopeptidase</fullName>
    </submittedName>
</protein>
<keyword evidence="5" id="KW-0645">Protease</keyword>
<dbReference type="Pfam" id="PF02225">
    <property type="entry name" value="PA"/>
    <property type="match status" value="1"/>
</dbReference>
<dbReference type="Gene3D" id="3.50.30.30">
    <property type="match status" value="1"/>
</dbReference>
<dbReference type="SUPFAM" id="SSF53187">
    <property type="entry name" value="Zn-dependent exopeptidases"/>
    <property type="match status" value="1"/>
</dbReference>
<dbReference type="InterPro" id="IPR046450">
    <property type="entry name" value="PA_dom_sf"/>
</dbReference>
<dbReference type="RefSeq" id="WP_029565179.1">
    <property type="nucleotide sequence ID" value="NZ_JNVC02000001.1"/>
</dbReference>
<dbReference type="GO" id="GO:0008235">
    <property type="term" value="F:metalloexopeptidase activity"/>
    <property type="evidence" value="ECO:0007669"/>
    <property type="project" value="InterPro"/>
</dbReference>
<evidence type="ECO:0000313" key="6">
    <source>
        <dbReference type="Proteomes" id="UP000028549"/>
    </source>
</evidence>
<evidence type="ECO:0000259" key="3">
    <source>
        <dbReference type="Pfam" id="PF02225"/>
    </source>
</evidence>
<dbReference type="STRING" id="246786.GS18_0200705"/>
<dbReference type="OrthoDB" id="9762302at2"/>
<dbReference type="AlphaFoldDB" id="A0A084H1T3"/>